<organism evidence="1">
    <name type="scientific">uncultured Caudovirales phage</name>
    <dbReference type="NCBI Taxonomy" id="2100421"/>
    <lineage>
        <taxon>Viruses</taxon>
        <taxon>Duplodnaviria</taxon>
        <taxon>Heunggongvirae</taxon>
        <taxon>Uroviricota</taxon>
        <taxon>Caudoviricetes</taxon>
        <taxon>Peduoviridae</taxon>
        <taxon>Maltschvirus</taxon>
        <taxon>Maltschvirus maltsch</taxon>
    </lineage>
</organism>
<dbReference type="Pfam" id="PF06013">
    <property type="entry name" value="WXG100"/>
    <property type="match status" value="1"/>
</dbReference>
<accession>A0A2H4J389</accession>
<dbReference type="PANTHER" id="PTHR34976">
    <property type="entry name" value="RIBONUCLEASE YQCG-RELATED"/>
    <property type="match status" value="1"/>
</dbReference>
<proteinExistence type="predicted"/>
<dbReference type="Gene3D" id="1.10.287.850">
    <property type="entry name" value="HP0062-like domain"/>
    <property type="match status" value="1"/>
</dbReference>
<gene>
    <name evidence="1" type="ORF">9AX2_24</name>
</gene>
<name>A0A2H4J389_9CAUD</name>
<evidence type="ECO:0000313" key="1">
    <source>
        <dbReference type="EMBL" id="ASN69610.1"/>
    </source>
</evidence>
<dbReference type="NCBIfam" id="TIGR03930">
    <property type="entry name" value="WXG100_ESAT6"/>
    <property type="match status" value="1"/>
</dbReference>
<dbReference type="PANTHER" id="PTHR34976:SF1">
    <property type="entry name" value="TOXIN BC_0920"/>
    <property type="match status" value="1"/>
</dbReference>
<dbReference type="EMBL" id="MF417893">
    <property type="protein sequence ID" value="ASN69610.1"/>
    <property type="molecule type" value="Genomic_DNA"/>
</dbReference>
<dbReference type="InterPro" id="IPR051768">
    <property type="entry name" value="Bact_secretion_toxin"/>
</dbReference>
<sequence length="382" mass="43093">MVQIKVTPEQLEQVAKTVRESRNYLEQIHNDLYNQTEYIASMWSGATSQRFYQMFNETKPQMLNVFREFDKIAEELIQAAEKFRNADELYNGNIQEGEMCDKLTPKSDLEKAWDGLYDGAGKAVGDAWEGFKSLGDGETWSDMWDAVVNYDETLPAMWNAFSDSFMNDVWHGDVESGFRWGSYLVTSVGVGFLGGKGLDKASKLARGANMYKVTEAFPPRLQPAFAGVGLTGEAILSTLPSSGHWGNYLSGYLMFARPSWRQSELDALKDNPNYREQVIFKDGLELEKKTKGSSIPDLYSDTVKNAIEVKNYDVSTSAKRTRLAYVIGKQVETRLKNLPEGTTQSIIVDIRGQEISATEILELKKKILDKTNDQVTIEIKKQ</sequence>
<dbReference type="InterPro" id="IPR010310">
    <property type="entry name" value="T7SS_ESAT-6-like"/>
</dbReference>
<protein>
    <recommendedName>
        <fullName evidence="2">Type VII secretion protein</fullName>
    </recommendedName>
</protein>
<reference evidence="1" key="1">
    <citation type="submission" date="2017-06" db="EMBL/GenBank/DDBJ databases">
        <title>Novel phages from South African skin metaviromes.</title>
        <authorList>
            <person name="van Zyl L.J."/>
            <person name="Abrahams Y."/>
            <person name="Stander E.A."/>
            <person name="Kirby B.M."/>
            <person name="Clavaud C."/>
            <person name="Farcet C."/>
            <person name="Breton L."/>
            <person name="Trindade M.I."/>
        </authorList>
    </citation>
    <scope>NUCLEOTIDE SEQUENCE</scope>
</reference>
<dbReference type="InterPro" id="IPR036689">
    <property type="entry name" value="ESAT-6-like_sf"/>
</dbReference>
<evidence type="ECO:0008006" key="2">
    <source>
        <dbReference type="Google" id="ProtNLM"/>
    </source>
</evidence>
<dbReference type="SUPFAM" id="SSF140453">
    <property type="entry name" value="EsxAB dimer-like"/>
    <property type="match status" value="1"/>
</dbReference>